<proteinExistence type="predicted"/>
<accession>A0A4S8LSV2</accession>
<sequence length="503" mass="56184">MNDSSNTPQHQQRICQTLCQCRITQDLDGSPRRRCVLNDENIYQDQGSTGLPSTRDGLGTLRPVPFLVGGEWPETPSPQPPSLNVQTPLQPVSNQALAQRRQREREAAEKAAQQTQHWASGPTIPLISQCSQSQLRRRAREAEQHGNFTDLFTPPQTQQTSNDSSGSEPLSWHVLAQRARQQCERAQCQQQISTPSRRQHMPPLFSGTSVLKLCSLIKASLLHYRLHTQMNATPKVHFYTILLQMQTVDWSYSGPGTPSSNLCPCLAPAAGPASLSTSRQTAQLHSPPVTPVWGHVGLTPHPSNLSPETSSDSQRLCSLSLTHQDNNGHTSRNFDPECQQLFLVQSDNATGTPASHPNRQQLPSPIPIEEEEDHQQGDVDYINFNPNYAPGYFVWYILDPFLLMTLVEWNIAPEFGMCCKHGQFLERLHTAFDYQAKEFWENIAQYNSALAFTSVGVLVDDRVNYQGRGPPVFYIHGELKHHSGALLPQEGSAPAYAQLYILD</sequence>
<dbReference type="PANTHER" id="PTHR45786:SF74">
    <property type="entry name" value="ATP-DEPENDENT DNA HELICASE"/>
    <property type="match status" value="1"/>
</dbReference>
<dbReference type="AlphaFoldDB" id="A0A4S8LSV2"/>
<name>A0A4S8LSV2_DENBC</name>
<evidence type="ECO:0000313" key="3">
    <source>
        <dbReference type="Proteomes" id="UP000297245"/>
    </source>
</evidence>
<dbReference type="EMBL" id="ML179291">
    <property type="protein sequence ID" value="THU92008.1"/>
    <property type="molecule type" value="Genomic_DNA"/>
</dbReference>
<feature type="compositionally biased region" description="Polar residues" evidence="1">
    <location>
        <begin position="154"/>
        <end position="168"/>
    </location>
</feature>
<organism evidence="2 3">
    <name type="scientific">Dendrothele bispora (strain CBS 962.96)</name>
    <dbReference type="NCBI Taxonomy" id="1314807"/>
    <lineage>
        <taxon>Eukaryota</taxon>
        <taxon>Fungi</taxon>
        <taxon>Dikarya</taxon>
        <taxon>Basidiomycota</taxon>
        <taxon>Agaricomycotina</taxon>
        <taxon>Agaricomycetes</taxon>
        <taxon>Agaricomycetidae</taxon>
        <taxon>Agaricales</taxon>
        <taxon>Agaricales incertae sedis</taxon>
        <taxon>Dendrothele</taxon>
    </lineage>
</organism>
<feature type="region of interest" description="Disordered" evidence="1">
    <location>
        <begin position="137"/>
        <end position="169"/>
    </location>
</feature>
<gene>
    <name evidence="2" type="ORF">K435DRAFT_862878</name>
</gene>
<dbReference type="PANTHER" id="PTHR45786">
    <property type="entry name" value="DNA BINDING PROTEIN-LIKE"/>
    <property type="match status" value="1"/>
</dbReference>
<feature type="compositionally biased region" description="Polar residues" evidence="1">
    <location>
        <begin position="82"/>
        <end position="94"/>
    </location>
</feature>
<dbReference type="Proteomes" id="UP000297245">
    <property type="component" value="Unassembled WGS sequence"/>
</dbReference>
<protein>
    <submittedName>
        <fullName evidence="2">Uncharacterized protein</fullName>
    </submittedName>
</protein>
<reference evidence="2 3" key="1">
    <citation type="journal article" date="2019" name="Nat. Ecol. Evol.">
        <title>Megaphylogeny resolves global patterns of mushroom evolution.</title>
        <authorList>
            <person name="Varga T."/>
            <person name="Krizsan K."/>
            <person name="Foldi C."/>
            <person name="Dima B."/>
            <person name="Sanchez-Garcia M."/>
            <person name="Sanchez-Ramirez S."/>
            <person name="Szollosi G.J."/>
            <person name="Szarkandi J.G."/>
            <person name="Papp V."/>
            <person name="Albert L."/>
            <person name="Andreopoulos W."/>
            <person name="Angelini C."/>
            <person name="Antonin V."/>
            <person name="Barry K.W."/>
            <person name="Bougher N.L."/>
            <person name="Buchanan P."/>
            <person name="Buyck B."/>
            <person name="Bense V."/>
            <person name="Catcheside P."/>
            <person name="Chovatia M."/>
            <person name="Cooper J."/>
            <person name="Damon W."/>
            <person name="Desjardin D."/>
            <person name="Finy P."/>
            <person name="Geml J."/>
            <person name="Haridas S."/>
            <person name="Hughes K."/>
            <person name="Justo A."/>
            <person name="Karasinski D."/>
            <person name="Kautmanova I."/>
            <person name="Kiss B."/>
            <person name="Kocsube S."/>
            <person name="Kotiranta H."/>
            <person name="LaButti K.M."/>
            <person name="Lechner B.E."/>
            <person name="Liimatainen K."/>
            <person name="Lipzen A."/>
            <person name="Lukacs Z."/>
            <person name="Mihaltcheva S."/>
            <person name="Morgado L.N."/>
            <person name="Niskanen T."/>
            <person name="Noordeloos M.E."/>
            <person name="Ohm R.A."/>
            <person name="Ortiz-Santana B."/>
            <person name="Ovrebo C."/>
            <person name="Racz N."/>
            <person name="Riley R."/>
            <person name="Savchenko A."/>
            <person name="Shiryaev A."/>
            <person name="Soop K."/>
            <person name="Spirin V."/>
            <person name="Szebenyi C."/>
            <person name="Tomsovsky M."/>
            <person name="Tulloss R.E."/>
            <person name="Uehling J."/>
            <person name="Grigoriev I.V."/>
            <person name="Vagvolgyi C."/>
            <person name="Papp T."/>
            <person name="Martin F.M."/>
            <person name="Miettinen O."/>
            <person name="Hibbett D.S."/>
            <person name="Nagy L.G."/>
        </authorList>
    </citation>
    <scope>NUCLEOTIDE SEQUENCE [LARGE SCALE GENOMIC DNA]</scope>
    <source>
        <strain evidence="2 3">CBS 962.96</strain>
    </source>
</reference>
<evidence type="ECO:0000313" key="2">
    <source>
        <dbReference type="EMBL" id="THU92008.1"/>
    </source>
</evidence>
<feature type="region of interest" description="Disordered" evidence="1">
    <location>
        <begin position="65"/>
        <end position="119"/>
    </location>
</feature>
<keyword evidence="3" id="KW-1185">Reference proteome</keyword>
<evidence type="ECO:0000256" key="1">
    <source>
        <dbReference type="SAM" id="MobiDB-lite"/>
    </source>
</evidence>
<dbReference type="OrthoDB" id="2272314at2759"/>